<comment type="caution">
    <text evidence="1">The sequence shown here is derived from an EMBL/GenBank/DDBJ whole genome shotgun (WGS) entry which is preliminary data.</text>
</comment>
<sequence length="621" mass="70595">MSSNRTGDASADSERYRLGFCVVNRKFIRITSFLPVEVQQGMDVNSFLEAVLTKYPRMFDHTTAILYHVPGGFPPTSSKKVESEGWVELFFMQTFTRDAEVLHANPARWTEIPDDITRIYYVIQTSASVRVTDGDGENSEWTVEERLPLLCERRTPALAPSALAKTSPAELYKSKLHRLINYNCPRETESISLTLLSKVFGQFKDDCNREPDSEMSQVMNTYAEAALAMAEDLSEPVDEKLLMSNLNSRFDELYDFTLTQTMHSFETDGHLVRNGRLALLREVKSRNPSGDALVQGASHYRYFYVNRRKELDHLPEGDVLPAFLITYHGPLINVYAIACVEKGQVQCEYLTSVNAGCHWTNKEELYKLTRILYALRKAFGRLDELPELSEAPTSPPRKRQKIMRSTQTVWPYPRSFTRLGSDTDVEFRYLKRLDGERYLFEVQPIDEPSSKKLLVKFTQSYGRAVHEELAGSNYAPELLGFSKLPGGWKMIVMEYLGSPVWKDGLSLREGDEVVLREIRTVRNKILPLLQEKGYVHADIRLDNLMFRMDGAGDHSRPAVKLVDFDFAGEAGKSTYPWNLNTACRPQGQMPCAPLEFSHDDASLKTIESAIWGLGNGAGFRH</sequence>
<reference evidence="1 2" key="1">
    <citation type="journal article" date="2020" name="ISME J.">
        <title>Uncovering the hidden diversity of litter-decomposition mechanisms in mushroom-forming fungi.</title>
        <authorList>
            <person name="Floudas D."/>
            <person name="Bentzer J."/>
            <person name="Ahren D."/>
            <person name="Johansson T."/>
            <person name="Persson P."/>
            <person name="Tunlid A."/>
        </authorList>
    </citation>
    <scope>NUCLEOTIDE SEQUENCE [LARGE SCALE GENOMIC DNA]</scope>
    <source>
        <strain evidence="1 2">CBS 101986</strain>
    </source>
</reference>
<evidence type="ECO:0000313" key="1">
    <source>
        <dbReference type="EMBL" id="KAF5319668.1"/>
    </source>
</evidence>
<keyword evidence="2" id="KW-1185">Reference proteome</keyword>
<gene>
    <name evidence="1" type="ORF">D9619_008393</name>
</gene>
<accession>A0A8H5BAR7</accession>
<dbReference type="Proteomes" id="UP000567179">
    <property type="component" value="Unassembled WGS sequence"/>
</dbReference>
<protein>
    <submittedName>
        <fullName evidence="1">Uncharacterized protein</fullName>
    </submittedName>
</protein>
<name>A0A8H5BAR7_9AGAR</name>
<proteinExistence type="predicted"/>
<organism evidence="1 2">
    <name type="scientific">Psilocybe cf. subviscida</name>
    <dbReference type="NCBI Taxonomy" id="2480587"/>
    <lineage>
        <taxon>Eukaryota</taxon>
        <taxon>Fungi</taxon>
        <taxon>Dikarya</taxon>
        <taxon>Basidiomycota</taxon>
        <taxon>Agaricomycotina</taxon>
        <taxon>Agaricomycetes</taxon>
        <taxon>Agaricomycetidae</taxon>
        <taxon>Agaricales</taxon>
        <taxon>Agaricineae</taxon>
        <taxon>Strophariaceae</taxon>
        <taxon>Psilocybe</taxon>
    </lineage>
</organism>
<evidence type="ECO:0000313" key="2">
    <source>
        <dbReference type="Proteomes" id="UP000567179"/>
    </source>
</evidence>
<dbReference type="OrthoDB" id="4062651at2759"/>
<dbReference type="SUPFAM" id="SSF56112">
    <property type="entry name" value="Protein kinase-like (PK-like)"/>
    <property type="match status" value="1"/>
</dbReference>
<dbReference type="EMBL" id="JAACJJ010000029">
    <property type="protein sequence ID" value="KAF5319668.1"/>
    <property type="molecule type" value="Genomic_DNA"/>
</dbReference>
<dbReference type="InterPro" id="IPR011009">
    <property type="entry name" value="Kinase-like_dom_sf"/>
</dbReference>
<dbReference type="AlphaFoldDB" id="A0A8H5BAR7"/>